<evidence type="ECO:0000313" key="4">
    <source>
        <dbReference type="Proteomes" id="UP000509667"/>
    </source>
</evidence>
<feature type="region of interest" description="Disordered" evidence="1">
    <location>
        <begin position="1"/>
        <end position="24"/>
    </location>
</feature>
<keyword evidence="4" id="KW-1185">Reference proteome</keyword>
<dbReference type="OrthoDB" id="275398at2157"/>
<dbReference type="InterPro" id="IPR022409">
    <property type="entry name" value="PKD/Chitinase_dom"/>
</dbReference>
<feature type="region of interest" description="Disordered" evidence="1">
    <location>
        <begin position="527"/>
        <end position="617"/>
    </location>
</feature>
<organism evidence="3 4">
    <name type="scientific">Halosimplex rubrum</name>
    <dbReference type="NCBI Taxonomy" id="869889"/>
    <lineage>
        <taxon>Archaea</taxon>
        <taxon>Methanobacteriati</taxon>
        <taxon>Methanobacteriota</taxon>
        <taxon>Stenosarchaea group</taxon>
        <taxon>Halobacteria</taxon>
        <taxon>Halobacteriales</taxon>
        <taxon>Haloarculaceae</taxon>
        <taxon>Halosimplex</taxon>
    </lineage>
</organism>
<dbReference type="PROSITE" id="PS50093">
    <property type="entry name" value="PKD"/>
    <property type="match status" value="1"/>
</dbReference>
<dbReference type="Pfam" id="PF18911">
    <property type="entry name" value="PKD_4"/>
    <property type="match status" value="1"/>
</dbReference>
<dbReference type="SMART" id="SM00089">
    <property type="entry name" value="PKD"/>
    <property type="match status" value="1"/>
</dbReference>
<evidence type="ECO:0000259" key="2">
    <source>
        <dbReference type="PROSITE" id="PS50093"/>
    </source>
</evidence>
<evidence type="ECO:0000256" key="1">
    <source>
        <dbReference type="SAM" id="MobiDB-lite"/>
    </source>
</evidence>
<dbReference type="InterPro" id="IPR029058">
    <property type="entry name" value="AB_hydrolase_fold"/>
</dbReference>
<accession>A0A7D5P785</accession>
<dbReference type="SUPFAM" id="SSF49299">
    <property type="entry name" value="PKD domain"/>
    <property type="match status" value="1"/>
</dbReference>
<dbReference type="Gene3D" id="3.40.50.1820">
    <property type="entry name" value="alpha/beta hydrolase"/>
    <property type="match status" value="1"/>
</dbReference>
<reference evidence="3 4" key="1">
    <citation type="submission" date="2020-07" db="EMBL/GenBank/DDBJ databases">
        <title>Halosimplex pelagicum sp. nov. and Halosimplex rubrum sp. nov., isolated from salted brown alga Laminaria, and emended description of the genus Halosimplex.</title>
        <authorList>
            <person name="Cui H."/>
        </authorList>
    </citation>
    <scope>NUCLEOTIDE SEQUENCE [LARGE SCALE GENOMIC DNA]</scope>
    <source>
        <strain evidence="3 4">R27</strain>
    </source>
</reference>
<name>A0A7D5P785_9EURY</name>
<dbReference type="AlphaFoldDB" id="A0A7D5P785"/>
<feature type="compositionally biased region" description="Low complexity" evidence="1">
    <location>
        <begin position="556"/>
        <end position="602"/>
    </location>
</feature>
<dbReference type="RefSeq" id="WP_179908933.1">
    <property type="nucleotide sequence ID" value="NZ_CP058910.1"/>
</dbReference>
<dbReference type="KEGG" id="hrr:HZS55_17925"/>
<dbReference type="InterPro" id="IPR000601">
    <property type="entry name" value="PKD_dom"/>
</dbReference>
<feature type="domain" description="PKD" evidence="2">
    <location>
        <begin position="490"/>
        <end position="537"/>
    </location>
</feature>
<protein>
    <submittedName>
        <fullName evidence="3">PKD domain-containing protein</fullName>
    </submittedName>
</protein>
<feature type="compositionally biased region" description="Basic and acidic residues" evidence="1">
    <location>
        <begin position="539"/>
        <end position="555"/>
    </location>
</feature>
<dbReference type="SUPFAM" id="SSF53474">
    <property type="entry name" value="alpha/beta-Hydrolases"/>
    <property type="match status" value="1"/>
</dbReference>
<dbReference type="EMBL" id="CP058910">
    <property type="protein sequence ID" value="QLH79058.1"/>
    <property type="molecule type" value="Genomic_DNA"/>
</dbReference>
<dbReference type="CDD" id="cd00146">
    <property type="entry name" value="PKD"/>
    <property type="match status" value="1"/>
</dbReference>
<feature type="compositionally biased region" description="Acidic residues" evidence="1">
    <location>
        <begin position="1"/>
        <end position="13"/>
    </location>
</feature>
<dbReference type="InterPro" id="IPR035986">
    <property type="entry name" value="PKD_dom_sf"/>
</dbReference>
<evidence type="ECO:0000313" key="3">
    <source>
        <dbReference type="EMBL" id="QLH79058.1"/>
    </source>
</evidence>
<sequence length="649" mass="67950">MISGEETAEESEPSEPASTDRRSTLKLAGGAVAGVSLFGASHAAASDPEPEIRFDDQESDGTSFILAYAATDADAFVVVGREGFADVVGDPSNRIELGAGDTVEDVQLHPDSGVLSEGTHELTARLQESNGGTLATDDATVRVEDAPEITEGFDARLVEADPEAGFSYPYFLYAPDHVSSAPDAPVLVEPNNTGTSTDDFDRHLERARGRAEGGAGVLADRIDAPLVVPVFPRPQAEPVDWTHYVHQLDDTTMGIDGGPLERVDRQLLRMVEDARAELAAADYPVADGIMLNGFSASGNFADRFAVLHPREVVSVTAGGLNGMAILPAAEREGRELPYHVGVANVESLTGEPFDPDALDEVNQFLYMGAEDDNDTIPYDDAWTDEDLRELALDVYGEDMVAERFPTCQEVYREAGIDAAFRVYEGVGHTPRPATDDIVEVHRRSVRGEDIDDVGDTLVATIGFDVGSAEGGAVEFDAGQSDGGITELTRFLWDFGDGHTAFGETVTHEFAEPGEYRVALVAIADDGTESSAETVVSVGRDGDVSVREDGTAETDHGTTASATPDGTATADGAATTASATGRPDTPTGGAATATAPETETDAASDGPTASDADDGTAGSGPGFGVVGALAGIGGAVHAFRCRFGRDTEER</sequence>
<dbReference type="GeneID" id="56079782"/>
<proteinExistence type="predicted"/>
<dbReference type="Proteomes" id="UP000509667">
    <property type="component" value="Chromosome"/>
</dbReference>
<gene>
    <name evidence="3" type="ORF">HZS55_17925</name>
</gene>
<dbReference type="Gene3D" id="2.60.40.10">
    <property type="entry name" value="Immunoglobulins"/>
    <property type="match status" value="1"/>
</dbReference>
<dbReference type="InterPro" id="IPR013783">
    <property type="entry name" value="Ig-like_fold"/>
</dbReference>